<name>A0A517VWP6_9PLAN</name>
<evidence type="ECO:0000313" key="2">
    <source>
        <dbReference type="Proteomes" id="UP000318704"/>
    </source>
</evidence>
<dbReference type="KEGG" id="gaw:V144x_28990"/>
<organism evidence="1 2">
    <name type="scientific">Gimesia aquarii</name>
    <dbReference type="NCBI Taxonomy" id="2527964"/>
    <lineage>
        <taxon>Bacteria</taxon>
        <taxon>Pseudomonadati</taxon>
        <taxon>Planctomycetota</taxon>
        <taxon>Planctomycetia</taxon>
        <taxon>Planctomycetales</taxon>
        <taxon>Planctomycetaceae</taxon>
        <taxon>Gimesia</taxon>
    </lineage>
</organism>
<reference evidence="1 2" key="1">
    <citation type="submission" date="2019-03" db="EMBL/GenBank/DDBJ databases">
        <title>Deep-cultivation of Planctomycetes and their phenomic and genomic characterization uncovers novel biology.</title>
        <authorList>
            <person name="Wiegand S."/>
            <person name="Jogler M."/>
            <person name="Boedeker C."/>
            <person name="Pinto D."/>
            <person name="Vollmers J."/>
            <person name="Rivas-Marin E."/>
            <person name="Kohn T."/>
            <person name="Peeters S.H."/>
            <person name="Heuer A."/>
            <person name="Rast P."/>
            <person name="Oberbeckmann S."/>
            <person name="Bunk B."/>
            <person name="Jeske O."/>
            <person name="Meyerdierks A."/>
            <person name="Storesund J.E."/>
            <person name="Kallscheuer N."/>
            <person name="Luecker S."/>
            <person name="Lage O.M."/>
            <person name="Pohl T."/>
            <person name="Merkel B.J."/>
            <person name="Hornburger P."/>
            <person name="Mueller R.-W."/>
            <person name="Bruemmer F."/>
            <person name="Labrenz M."/>
            <person name="Spormann A.M."/>
            <person name="Op den Camp H."/>
            <person name="Overmann J."/>
            <person name="Amann R."/>
            <person name="Jetten M.S.M."/>
            <person name="Mascher T."/>
            <person name="Medema M.H."/>
            <person name="Devos D.P."/>
            <person name="Kaster A.-K."/>
            <person name="Ovreas L."/>
            <person name="Rohde M."/>
            <person name="Galperin M.Y."/>
            <person name="Jogler C."/>
        </authorList>
    </citation>
    <scope>NUCLEOTIDE SEQUENCE [LARGE SCALE GENOMIC DNA]</scope>
    <source>
        <strain evidence="1 2">V144</strain>
    </source>
</reference>
<evidence type="ECO:0000313" key="1">
    <source>
        <dbReference type="EMBL" id="QDT97424.1"/>
    </source>
</evidence>
<accession>A0A517VWP6</accession>
<dbReference type="EMBL" id="CP037920">
    <property type="protein sequence ID" value="QDT97424.1"/>
    <property type="molecule type" value="Genomic_DNA"/>
</dbReference>
<dbReference type="Proteomes" id="UP000318704">
    <property type="component" value="Chromosome"/>
</dbReference>
<proteinExistence type="predicted"/>
<dbReference type="RefSeq" id="WP_144985775.1">
    <property type="nucleotide sequence ID" value="NZ_CP037920.1"/>
</dbReference>
<sequence length="123" mass="13747">MQKTSVLLVGLKSSVVNFEKWPELSVEKLEAAFSDVHTNLIELGYEAKWCLTDTGETAEQQLTTDLKEFTPDIVLVGAGVRIDPDHFLLFEKIINTIHAEAPNAKIAFNSTPFDSVEAVKRWV</sequence>
<protein>
    <submittedName>
        <fullName evidence="1">Uncharacterized protein</fullName>
    </submittedName>
</protein>
<gene>
    <name evidence="1" type="ORF">V144x_28990</name>
</gene>
<dbReference type="AlphaFoldDB" id="A0A517VWP6"/>